<keyword evidence="4" id="KW-0378">Hydrolase</keyword>
<dbReference type="Pfam" id="PF17676">
    <property type="entry name" value="Peptidase_S66C"/>
    <property type="match status" value="1"/>
</dbReference>
<dbReference type="STRING" id="413434.SAMN04488132_101488"/>
<organism evidence="10 11">
    <name type="scientific">Sediminibacterium ginsengisoli</name>
    <dbReference type="NCBI Taxonomy" id="413434"/>
    <lineage>
        <taxon>Bacteria</taxon>
        <taxon>Pseudomonadati</taxon>
        <taxon>Bacteroidota</taxon>
        <taxon>Chitinophagia</taxon>
        <taxon>Chitinophagales</taxon>
        <taxon>Chitinophagaceae</taxon>
        <taxon>Sediminibacterium</taxon>
    </lineage>
</organism>
<dbReference type="EMBL" id="FUWH01000001">
    <property type="protein sequence ID" value="SJZ38047.1"/>
    <property type="molecule type" value="Genomic_DNA"/>
</dbReference>
<dbReference type="InterPro" id="IPR040921">
    <property type="entry name" value="Peptidase_S66C"/>
</dbReference>
<dbReference type="GO" id="GO:0004180">
    <property type="term" value="F:carboxypeptidase activity"/>
    <property type="evidence" value="ECO:0007669"/>
    <property type="project" value="UniProtKB-KW"/>
</dbReference>
<dbReference type="InterPro" id="IPR027461">
    <property type="entry name" value="Carboxypeptidase_A_C_sf"/>
</dbReference>
<evidence type="ECO:0000256" key="2">
    <source>
        <dbReference type="ARBA" id="ARBA00022645"/>
    </source>
</evidence>
<dbReference type="Gene3D" id="3.50.30.60">
    <property type="entry name" value="LD-carboxypeptidase A C-terminal domain-like"/>
    <property type="match status" value="1"/>
</dbReference>
<dbReference type="GO" id="GO:0006508">
    <property type="term" value="P:proteolysis"/>
    <property type="evidence" value="ECO:0007669"/>
    <property type="project" value="UniProtKB-KW"/>
</dbReference>
<keyword evidence="7" id="KW-0472">Membrane</keyword>
<dbReference type="SUPFAM" id="SSF141986">
    <property type="entry name" value="LD-carboxypeptidase A C-terminal domain-like"/>
    <property type="match status" value="1"/>
</dbReference>
<evidence type="ECO:0000313" key="11">
    <source>
        <dbReference type="Proteomes" id="UP000190888"/>
    </source>
</evidence>
<keyword evidence="2 10" id="KW-0121">Carboxypeptidase</keyword>
<evidence type="ECO:0000259" key="9">
    <source>
        <dbReference type="Pfam" id="PF17676"/>
    </source>
</evidence>
<evidence type="ECO:0000256" key="4">
    <source>
        <dbReference type="ARBA" id="ARBA00022801"/>
    </source>
</evidence>
<dbReference type="InterPro" id="IPR027478">
    <property type="entry name" value="LdcA_N"/>
</dbReference>
<keyword evidence="5" id="KW-0720">Serine protease</keyword>
<keyword evidence="7" id="KW-1133">Transmembrane helix</keyword>
<feature type="domain" description="LD-carboxypeptidase C-terminal" evidence="9">
    <location>
        <begin position="254"/>
        <end position="372"/>
    </location>
</feature>
<feature type="domain" description="LD-carboxypeptidase N-terminal" evidence="8">
    <location>
        <begin position="89"/>
        <end position="204"/>
    </location>
</feature>
<evidence type="ECO:0000256" key="1">
    <source>
        <dbReference type="ARBA" id="ARBA00010233"/>
    </source>
</evidence>
<proteinExistence type="inferred from homology"/>
<accession>A0A1T4K6U2</accession>
<dbReference type="PANTHER" id="PTHR30237">
    <property type="entry name" value="MURAMOYLTETRAPEPTIDE CARBOXYPEPTIDASE"/>
    <property type="match status" value="1"/>
</dbReference>
<evidence type="ECO:0000256" key="3">
    <source>
        <dbReference type="ARBA" id="ARBA00022670"/>
    </source>
</evidence>
<feature type="transmembrane region" description="Helical" evidence="7">
    <location>
        <begin position="48"/>
        <end position="67"/>
    </location>
</feature>
<reference evidence="10 11" key="1">
    <citation type="submission" date="2017-02" db="EMBL/GenBank/DDBJ databases">
        <authorList>
            <person name="Peterson S.W."/>
        </authorList>
    </citation>
    <scope>NUCLEOTIDE SEQUENCE [LARGE SCALE GENOMIC DNA]</scope>
    <source>
        <strain evidence="10 11">DSM 22335</strain>
    </source>
</reference>
<comment type="similarity">
    <text evidence="1">Belongs to the peptidase S66 family.</text>
</comment>
<dbReference type="InterPro" id="IPR003507">
    <property type="entry name" value="S66_fam"/>
</dbReference>
<keyword evidence="3" id="KW-0645">Protease</keyword>
<gene>
    <name evidence="10" type="ORF">SAMN04488132_101488</name>
</gene>
<dbReference type="InterPro" id="IPR029062">
    <property type="entry name" value="Class_I_gatase-like"/>
</dbReference>
<evidence type="ECO:0000259" key="8">
    <source>
        <dbReference type="Pfam" id="PF02016"/>
    </source>
</evidence>
<dbReference type="InterPro" id="IPR040449">
    <property type="entry name" value="Peptidase_S66_N"/>
</dbReference>
<evidence type="ECO:0000313" key="10">
    <source>
        <dbReference type="EMBL" id="SJZ38047.1"/>
    </source>
</evidence>
<dbReference type="GO" id="GO:0008236">
    <property type="term" value="F:serine-type peptidase activity"/>
    <property type="evidence" value="ECO:0007669"/>
    <property type="project" value="UniProtKB-KW"/>
</dbReference>
<dbReference type="PANTHER" id="PTHR30237:SF2">
    <property type="entry name" value="MUREIN TETRAPEPTIDE CARBOXYPEPTIDASE"/>
    <property type="match status" value="1"/>
</dbReference>
<protein>
    <submittedName>
        <fullName evidence="10">Muramoyltetrapeptide carboxypeptidase</fullName>
    </submittedName>
</protein>
<evidence type="ECO:0000256" key="6">
    <source>
        <dbReference type="SAM" id="MobiDB-lite"/>
    </source>
</evidence>
<feature type="compositionally biased region" description="Basic residues" evidence="6">
    <location>
        <begin position="1"/>
        <end position="15"/>
    </location>
</feature>
<sequence>MPDGKKKYKRERLKQKAGNPENGFHPVIKKTIPLLCLFYFRRMNRKHFLGTIASAGAFLLPSAGMAANTVTRRKERIVVPPYLVPGDLIGISCPSGYIPEADVLPAAALLESWGFRVLKGTTVGKRDFTFGGTDDERTADFQQMLDNQEVKAILCGRGGYGVVRMIDRLNFGTFMRAPKWIIGFSDITVFHNHLNHALHVASVHSKMCNSFPSDWSKADAVQVETILSIKKALTGETMEYKALPDLRNRPGHGEGELVGGNLSILETLAGSVSDLDTKNKILFVEDVGEPLYKIDRMFCNLLRTGKLEHLKGLLVGGFTSMKAETPGDEFGRSVQDIVWEKVKAFDFPVAFGFPVGHQKNNFALKCGIRHRLEVNGEITTLKEIK</sequence>
<name>A0A1T4K6U2_9BACT</name>
<dbReference type="Pfam" id="PF02016">
    <property type="entry name" value="Peptidase_S66"/>
    <property type="match status" value="1"/>
</dbReference>
<dbReference type="SUPFAM" id="SSF52317">
    <property type="entry name" value="Class I glutamine amidotransferase-like"/>
    <property type="match status" value="1"/>
</dbReference>
<dbReference type="AlphaFoldDB" id="A0A1T4K6U2"/>
<feature type="region of interest" description="Disordered" evidence="6">
    <location>
        <begin position="1"/>
        <end position="21"/>
    </location>
</feature>
<keyword evidence="7" id="KW-0812">Transmembrane</keyword>
<dbReference type="Gene3D" id="3.40.50.10740">
    <property type="entry name" value="Class I glutamine amidotransferase-like"/>
    <property type="match status" value="1"/>
</dbReference>
<dbReference type="CDD" id="cd07025">
    <property type="entry name" value="Peptidase_S66"/>
    <property type="match status" value="1"/>
</dbReference>
<keyword evidence="11" id="KW-1185">Reference proteome</keyword>
<evidence type="ECO:0000256" key="7">
    <source>
        <dbReference type="SAM" id="Phobius"/>
    </source>
</evidence>
<evidence type="ECO:0000256" key="5">
    <source>
        <dbReference type="ARBA" id="ARBA00022825"/>
    </source>
</evidence>
<dbReference type="Proteomes" id="UP000190888">
    <property type="component" value="Unassembled WGS sequence"/>
</dbReference>